<accession>H5SNV3</accession>
<evidence type="ECO:0000256" key="4">
    <source>
        <dbReference type="ARBA" id="ARBA00022840"/>
    </source>
</evidence>
<evidence type="ECO:0000256" key="2">
    <source>
        <dbReference type="ARBA" id="ARBA00022448"/>
    </source>
</evidence>
<dbReference type="GO" id="GO:0005524">
    <property type="term" value="F:ATP binding"/>
    <property type="evidence" value="ECO:0007669"/>
    <property type="project" value="UniProtKB-KW"/>
</dbReference>
<evidence type="ECO:0000256" key="1">
    <source>
        <dbReference type="ARBA" id="ARBA00005417"/>
    </source>
</evidence>
<name>H5SNV3_9BACT</name>
<keyword evidence="2" id="KW-0813">Transport</keyword>
<dbReference type="Pfam" id="PF00005">
    <property type="entry name" value="ABC_tran"/>
    <property type="match status" value="1"/>
</dbReference>
<dbReference type="SMART" id="SM00382">
    <property type="entry name" value="AAA"/>
    <property type="match status" value="1"/>
</dbReference>
<sequence length="304" mass="33843">MELRVEGLTKVYGSQIALNAVSFTLKGRGVYGYLGPNGAGKSTTFKILTGYLPPTRGSFSLGSWTWPGDLRTLQRHIGYLPEHNPLYLDMYVREYLLFRGQLYGLRGAPLKKRIEEVISRVGLTPEAHKLIGALSRGYRQRVGLASALLHAPPLLILDEPTSGLDPNQVIEIRQLIRELGQQHLVIFSSHILAEVQAIADHVIILHKGEVVLDAPLSDLETYLGKEEFLVETAPGHEFNWDFLGASARVEKVGPSLWQVQIPAGTDVREGIYRASVEQGVPLLRLEKRKLPLEEVFQRLTQPSA</sequence>
<dbReference type="InterPro" id="IPR027417">
    <property type="entry name" value="P-loop_NTPase"/>
</dbReference>
<dbReference type="Gene3D" id="3.40.50.300">
    <property type="entry name" value="P-loop containing nucleotide triphosphate hydrolases"/>
    <property type="match status" value="1"/>
</dbReference>
<reference evidence="6" key="2">
    <citation type="journal article" date="2012" name="PLoS ONE">
        <title>A Deeply Branching Thermophilic Bacterium with an Ancient Acetyl-CoA Pathway Dominates a Subsurface Ecosystem.</title>
        <authorList>
            <person name="Takami H."/>
            <person name="Noguchi H."/>
            <person name="Takaki Y."/>
            <person name="Uchiyama I."/>
            <person name="Toyoda A."/>
            <person name="Nishi S."/>
            <person name="Chee G.-J."/>
            <person name="Arai W."/>
            <person name="Nunoura T."/>
            <person name="Itoh T."/>
            <person name="Hattori M."/>
            <person name="Takai K."/>
        </authorList>
    </citation>
    <scope>NUCLEOTIDE SEQUENCE</scope>
</reference>
<feature type="domain" description="ABC transporter" evidence="5">
    <location>
        <begin position="3"/>
        <end position="232"/>
    </location>
</feature>
<keyword evidence="3" id="KW-0547">Nucleotide-binding</keyword>
<comment type="similarity">
    <text evidence="1">Belongs to the ABC transporter superfamily.</text>
</comment>
<dbReference type="InterPro" id="IPR003593">
    <property type="entry name" value="AAA+_ATPase"/>
</dbReference>
<dbReference type="InterPro" id="IPR003439">
    <property type="entry name" value="ABC_transporter-like_ATP-bd"/>
</dbReference>
<protein>
    <submittedName>
        <fullName evidence="6">Gliding motility-associated ABC transporter ATP-binding subunit GldA</fullName>
    </submittedName>
</protein>
<dbReference type="PROSITE" id="PS50893">
    <property type="entry name" value="ABC_TRANSPORTER_2"/>
    <property type="match status" value="1"/>
</dbReference>
<dbReference type="GO" id="GO:0016887">
    <property type="term" value="F:ATP hydrolysis activity"/>
    <property type="evidence" value="ECO:0007669"/>
    <property type="project" value="InterPro"/>
</dbReference>
<dbReference type="PANTHER" id="PTHR43335:SF4">
    <property type="entry name" value="ABC TRANSPORTER, ATP-BINDING PROTEIN"/>
    <property type="match status" value="1"/>
</dbReference>
<keyword evidence="4 6" id="KW-0067">ATP-binding</keyword>
<dbReference type="PANTHER" id="PTHR43335">
    <property type="entry name" value="ABC TRANSPORTER, ATP-BINDING PROTEIN"/>
    <property type="match status" value="1"/>
</dbReference>
<gene>
    <name evidence="6" type="ORF">HGMM_F52E02C22</name>
</gene>
<dbReference type="AlphaFoldDB" id="H5SNV3"/>
<evidence type="ECO:0000313" key="6">
    <source>
        <dbReference type="EMBL" id="BAL57839.1"/>
    </source>
</evidence>
<evidence type="ECO:0000259" key="5">
    <source>
        <dbReference type="PROSITE" id="PS50893"/>
    </source>
</evidence>
<reference evidence="6" key="1">
    <citation type="journal article" date="2005" name="Environ. Microbiol.">
        <title>Genetic and functional properties of uncultivated thermophilic crenarchaeotes from a subsurface gold mine as revealed by analysis of genome fragments.</title>
        <authorList>
            <person name="Nunoura T."/>
            <person name="Hirayama H."/>
            <person name="Takami H."/>
            <person name="Oida H."/>
            <person name="Nishi S."/>
            <person name="Shimamura S."/>
            <person name="Suzuki Y."/>
            <person name="Inagaki F."/>
            <person name="Takai K."/>
            <person name="Nealson K.H."/>
            <person name="Horikoshi K."/>
        </authorList>
    </citation>
    <scope>NUCLEOTIDE SEQUENCE</scope>
</reference>
<dbReference type="EMBL" id="AP011785">
    <property type="protein sequence ID" value="BAL57839.1"/>
    <property type="molecule type" value="Genomic_DNA"/>
</dbReference>
<proteinExistence type="inferred from homology"/>
<organism evidence="6">
    <name type="scientific">uncultured Bacteroidota bacterium</name>
    <dbReference type="NCBI Taxonomy" id="152509"/>
    <lineage>
        <taxon>Bacteria</taxon>
        <taxon>Pseudomonadati</taxon>
        <taxon>Bacteroidota</taxon>
        <taxon>environmental samples</taxon>
    </lineage>
</organism>
<dbReference type="SUPFAM" id="SSF52540">
    <property type="entry name" value="P-loop containing nucleoside triphosphate hydrolases"/>
    <property type="match status" value="1"/>
</dbReference>
<evidence type="ECO:0000256" key="3">
    <source>
        <dbReference type="ARBA" id="ARBA00022741"/>
    </source>
</evidence>